<keyword evidence="2" id="KW-0472">Membrane</keyword>
<keyword evidence="2" id="KW-0812">Transmembrane</keyword>
<evidence type="ECO:0008006" key="5">
    <source>
        <dbReference type="Google" id="ProtNLM"/>
    </source>
</evidence>
<evidence type="ECO:0000256" key="2">
    <source>
        <dbReference type="SAM" id="Phobius"/>
    </source>
</evidence>
<dbReference type="EMBL" id="FLYI01000444">
    <property type="protein sequence ID" value="SCA60719.1"/>
    <property type="molecule type" value="Genomic_DNA"/>
</dbReference>
<feature type="region of interest" description="Disordered" evidence="1">
    <location>
        <begin position="448"/>
        <end position="471"/>
    </location>
</feature>
<name>A0A1G4E5L5_PLAVI</name>
<evidence type="ECO:0000313" key="4">
    <source>
        <dbReference type="Proteomes" id="UP000305196"/>
    </source>
</evidence>
<reference evidence="3 4" key="1">
    <citation type="submission" date="2016-07" db="EMBL/GenBank/DDBJ databases">
        <authorList>
            <consortium name="Pathogen Informatics"/>
        </authorList>
    </citation>
    <scope>NUCLEOTIDE SEQUENCE [LARGE SCALE GENOMIC DNA]</scope>
</reference>
<evidence type="ECO:0000313" key="3">
    <source>
        <dbReference type="EMBL" id="SCA60719.1"/>
    </source>
</evidence>
<organism evidence="3 4">
    <name type="scientific">Plasmodium vivax</name>
    <name type="common">malaria parasite P. vivax</name>
    <dbReference type="NCBI Taxonomy" id="5855"/>
    <lineage>
        <taxon>Eukaryota</taxon>
        <taxon>Sar</taxon>
        <taxon>Alveolata</taxon>
        <taxon>Apicomplexa</taxon>
        <taxon>Aconoidasida</taxon>
        <taxon>Haemosporida</taxon>
        <taxon>Plasmodiidae</taxon>
        <taxon>Plasmodium</taxon>
        <taxon>Plasmodium (Plasmodium)</taxon>
    </lineage>
</organism>
<dbReference type="VEuPathDB" id="PlasmoDB:PVW1_000028000"/>
<evidence type="ECO:0000256" key="1">
    <source>
        <dbReference type="SAM" id="MobiDB-lite"/>
    </source>
</evidence>
<dbReference type="VEuPathDB" id="PlasmoDB:PVP01_0004760"/>
<protein>
    <recommendedName>
        <fullName evidence="5">VIR protein</fullName>
    </recommendedName>
</protein>
<dbReference type="AlphaFoldDB" id="A0A1G4E5L5"/>
<dbReference type="VEuPathDB" id="PlasmoDB:PVX_021685"/>
<keyword evidence="2" id="KW-1133">Transmembrane helix</keyword>
<proteinExistence type="predicted"/>
<sequence length="471" mass="56627">MSEGVPNDYDIFKDFDTLESITTQVRNSYTNADKSQFCEKINCKTKNEAQIKDICKMFVSIYNYSKRQCQDNLRSKDCEKYPEFMNFWLNYKLKKTGYSEAEQKQFYIEMTSNYEKFIDDNILENKLYVIVEKYFNNMNTLYQLYKMLYSPSELKYKKCDDFMDDFKKIYNEGLKKCYLHGDTNLGNGLESFKKIYESNKLEKLTLCNGPKVPTLPELSLVDTKHNNKLKKSNIASELLQYKYEYSMDNLPKINDNYYKDLKDLISVYYNLLYEYKEEEQNCLMVRILHQFFQYCNDYKYNRKLSLFMKEFIDEYYKKHKEKYGNIFTQCKGPENGKKYCTLFKQCENKFNKDLKIFQSNATDYITEQENYFNSLTELDFLLWEAKAMFQDFEKMSKYLPTIMSTMVAIVVFLFFLYKLAPHNSIFRKGEKKRKKIPLFFPERIKDLNDDNTGHKNAKPKRGKIHFSYQPS</sequence>
<dbReference type="VEuPathDB" id="PlasmoDB:PVPAM_060005400"/>
<gene>
    <name evidence="3" type="ORF">PVC01_000091900</name>
</gene>
<dbReference type="Proteomes" id="UP000305196">
    <property type="component" value="Unassembled WGS sequence"/>
</dbReference>
<accession>A0A1G4E5L5</accession>
<feature type="transmembrane region" description="Helical" evidence="2">
    <location>
        <begin position="398"/>
        <end position="417"/>
    </location>
</feature>
<feature type="compositionally biased region" description="Basic residues" evidence="1">
    <location>
        <begin position="455"/>
        <end position="464"/>
    </location>
</feature>